<comment type="caution">
    <text evidence="1">The sequence shown here is derived from an EMBL/GenBank/DDBJ whole genome shotgun (WGS) entry which is preliminary data.</text>
</comment>
<proteinExistence type="predicted"/>
<reference evidence="1 2" key="1">
    <citation type="submission" date="2018-03" db="EMBL/GenBank/DDBJ databases">
        <title>Whole genome sequencing of Histamine producing bacteria.</title>
        <authorList>
            <person name="Butler K."/>
        </authorList>
    </citation>
    <scope>NUCLEOTIDE SEQUENCE [LARGE SCALE GENOMIC DNA]</scope>
    <source>
        <strain evidence="1 2">DSM 16190</strain>
    </source>
</reference>
<evidence type="ECO:0000313" key="2">
    <source>
        <dbReference type="Proteomes" id="UP000240904"/>
    </source>
</evidence>
<protein>
    <submittedName>
        <fullName evidence="1">Uncharacterized protein</fullName>
    </submittedName>
</protein>
<dbReference type="Proteomes" id="UP000240904">
    <property type="component" value="Unassembled WGS sequence"/>
</dbReference>
<keyword evidence="2" id="KW-1185">Reference proteome</keyword>
<gene>
    <name evidence="1" type="ORF">C9I89_20790</name>
</gene>
<sequence>MMKNNIEINFTIAIKELITLLVYTNHIVIEKINENSGITPGEKKLDFKFDDKVDIQIEHLLKYEEKIVSFIELLKSMNVNQHSHSWFYDNKTFSTLRKIKENATQSNWDNIKTEFIPYTNLDLSFDTFLFDSIESIYIDGERLDILCNKIGFDKSSTKDDVIVNKSQFNEILNLLSDYKEIDIVNSEQDITFTVNRNNYSLRFLYIFNDDSIISSYLTIILKCNDNFGKVAELSDKIISSVSDISDIHFEERNIDEHGNDILINFALDELTENVKTLVDNLFLNIDELSRTIDNEKIKRVVKFSQEQCQAGIGVLSYFGKVLNDKYPNITNSISIHQDGNIVRLEIECEDGTKEIIEKTLNDYSLVLSQQESPEILFNDKLKIKELEMKLRHAAIEVMNTKEFLELHKEQNNTNKQEHLRETLSLKEEIQFLRDTLSQQLLTTNQLALGCVNQFDKLITLADGKQDVIQAIRFIEGKLNSNISNSDIEKLKNSIELIQNDSPQTIDALKELATNSMYGVSGNILFGLLTQAAAMII</sequence>
<accession>A0A2T3MSP3</accession>
<organism evidence="1 2">
    <name type="scientific">Photobacterium lipolyticum</name>
    <dbReference type="NCBI Taxonomy" id="266810"/>
    <lineage>
        <taxon>Bacteria</taxon>
        <taxon>Pseudomonadati</taxon>
        <taxon>Pseudomonadota</taxon>
        <taxon>Gammaproteobacteria</taxon>
        <taxon>Vibrionales</taxon>
        <taxon>Vibrionaceae</taxon>
        <taxon>Photobacterium</taxon>
    </lineage>
</organism>
<dbReference type="OrthoDB" id="1489955at2"/>
<evidence type="ECO:0000313" key="1">
    <source>
        <dbReference type="EMBL" id="PSW00650.1"/>
    </source>
</evidence>
<name>A0A2T3MSP3_9GAMM</name>
<dbReference type="RefSeq" id="WP_107285246.1">
    <property type="nucleotide sequence ID" value="NZ_PYMC01000024.1"/>
</dbReference>
<dbReference type="EMBL" id="PYMC01000024">
    <property type="protein sequence ID" value="PSW00650.1"/>
    <property type="molecule type" value="Genomic_DNA"/>
</dbReference>
<dbReference type="AlphaFoldDB" id="A0A2T3MSP3"/>